<name>A0A365NKW6_GIBIN</name>
<dbReference type="PANTHER" id="PTHR23502">
    <property type="entry name" value="MAJOR FACILITATOR SUPERFAMILY"/>
    <property type="match status" value="1"/>
</dbReference>
<keyword evidence="8" id="KW-0732">Signal</keyword>
<dbReference type="Pfam" id="PF07690">
    <property type="entry name" value="MFS_1"/>
    <property type="match status" value="1"/>
</dbReference>
<dbReference type="InterPro" id="IPR036259">
    <property type="entry name" value="MFS_trans_sf"/>
</dbReference>
<keyword evidence="5" id="KW-0325">Glycoprotein</keyword>
<feature type="transmembrane region" description="Helical" evidence="7">
    <location>
        <begin position="378"/>
        <end position="395"/>
    </location>
</feature>
<feature type="chain" id="PRO_5016586457" description="Major facilitator superfamily (MFS) profile domain-containing protein" evidence="8">
    <location>
        <begin position="22"/>
        <end position="774"/>
    </location>
</feature>
<organism evidence="9 10">
    <name type="scientific">Gibberella intermedia</name>
    <name type="common">Bulb rot disease fungus</name>
    <name type="synonym">Fusarium proliferatum</name>
    <dbReference type="NCBI Taxonomy" id="948311"/>
    <lineage>
        <taxon>Eukaryota</taxon>
        <taxon>Fungi</taxon>
        <taxon>Dikarya</taxon>
        <taxon>Ascomycota</taxon>
        <taxon>Pezizomycotina</taxon>
        <taxon>Sordariomycetes</taxon>
        <taxon>Hypocreomycetidae</taxon>
        <taxon>Hypocreales</taxon>
        <taxon>Nectriaceae</taxon>
        <taxon>Fusarium</taxon>
        <taxon>Fusarium fujikuroi species complex</taxon>
    </lineage>
</organism>
<dbReference type="SUPFAM" id="SSF103473">
    <property type="entry name" value="MFS general substrate transporter"/>
    <property type="match status" value="1"/>
</dbReference>
<feature type="signal peptide" evidence="8">
    <location>
        <begin position="1"/>
        <end position="21"/>
    </location>
</feature>
<evidence type="ECO:0000313" key="10">
    <source>
        <dbReference type="Proteomes" id="UP000251714"/>
    </source>
</evidence>
<evidence type="ECO:0000256" key="1">
    <source>
        <dbReference type="ARBA" id="ARBA00004141"/>
    </source>
</evidence>
<keyword evidence="4 7" id="KW-0472">Membrane</keyword>
<dbReference type="InterPro" id="IPR011701">
    <property type="entry name" value="MFS"/>
</dbReference>
<feature type="transmembrane region" description="Helical" evidence="7">
    <location>
        <begin position="737"/>
        <end position="757"/>
    </location>
</feature>
<feature type="compositionally biased region" description="Polar residues" evidence="6">
    <location>
        <begin position="295"/>
        <end position="312"/>
    </location>
</feature>
<feature type="transmembrane region" description="Helical" evidence="7">
    <location>
        <begin position="644"/>
        <end position="663"/>
    </location>
</feature>
<dbReference type="GO" id="GO:0022857">
    <property type="term" value="F:transmembrane transporter activity"/>
    <property type="evidence" value="ECO:0007669"/>
    <property type="project" value="InterPro"/>
</dbReference>
<evidence type="ECO:0000313" key="9">
    <source>
        <dbReference type="EMBL" id="RBA21178.1"/>
    </source>
</evidence>
<keyword evidence="3 7" id="KW-1133">Transmembrane helix</keyword>
<proteinExistence type="predicted"/>
<feature type="transmembrane region" description="Helical" evidence="7">
    <location>
        <begin position="669"/>
        <end position="693"/>
    </location>
</feature>
<feature type="transmembrane region" description="Helical" evidence="7">
    <location>
        <begin position="341"/>
        <end position="358"/>
    </location>
</feature>
<feature type="transmembrane region" description="Helical" evidence="7">
    <location>
        <begin position="705"/>
        <end position="725"/>
    </location>
</feature>
<evidence type="ECO:0000256" key="6">
    <source>
        <dbReference type="SAM" id="MobiDB-lite"/>
    </source>
</evidence>
<evidence type="ECO:0000256" key="8">
    <source>
        <dbReference type="SAM" id="SignalP"/>
    </source>
</evidence>
<dbReference type="EMBL" id="PKMI01000002">
    <property type="protein sequence ID" value="RBA21178.1"/>
    <property type="molecule type" value="Genomic_DNA"/>
</dbReference>
<dbReference type="Gene3D" id="1.20.1250.20">
    <property type="entry name" value="MFS general substrate transporter like domains"/>
    <property type="match status" value="1"/>
</dbReference>
<protein>
    <recommendedName>
        <fullName evidence="11">Major facilitator superfamily (MFS) profile domain-containing protein</fullName>
    </recommendedName>
</protein>
<evidence type="ECO:0008006" key="11">
    <source>
        <dbReference type="Google" id="ProtNLM"/>
    </source>
</evidence>
<dbReference type="GO" id="GO:0005886">
    <property type="term" value="C:plasma membrane"/>
    <property type="evidence" value="ECO:0007669"/>
    <property type="project" value="TreeGrafter"/>
</dbReference>
<evidence type="ECO:0000256" key="5">
    <source>
        <dbReference type="ARBA" id="ARBA00023180"/>
    </source>
</evidence>
<feature type="region of interest" description="Disordered" evidence="6">
    <location>
        <begin position="293"/>
        <end position="312"/>
    </location>
</feature>
<dbReference type="Proteomes" id="UP000251714">
    <property type="component" value="Unassembled WGS sequence"/>
</dbReference>
<feature type="transmembrane region" description="Helical" evidence="7">
    <location>
        <begin position="605"/>
        <end position="623"/>
    </location>
</feature>
<gene>
    <name evidence="9" type="ORF">FPRO05_07492</name>
</gene>
<reference evidence="9 10" key="1">
    <citation type="submission" date="2017-12" db="EMBL/GenBank/DDBJ databases">
        <title>Genome sequence of the mycotoxigenic crop pathogen Fusarium proliferatum, strain ITEM 2341 from Date Palm.</title>
        <authorList>
            <person name="Almiman B.F."/>
            <person name="Shittu T.A."/>
            <person name="Muthumeenakshi S."/>
            <person name="Baroncelli R."/>
            <person name="Sreenivasaprasada S."/>
        </authorList>
    </citation>
    <scope>NUCLEOTIDE SEQUENCE [LARGE SCALE GENOMIC DNA]</scope>
    <source>
        <strain evidence="9 10">ITEM 2341</strain>
    </source>
</reference>
<evidence type="ECO:0000256" key="2">
    <source>
        <dbReference type="ARBA" id="ARBA00022692"/>
    </source>
</evidence>
<feature type="transmembrane region" description="Helical" evidence="7">
    <location>
        <begin position="564"/>
        <end position="585"/>
    </location>
</feature>
<feature type="transmembrane region" description="Helical" evidence="7">
    <location>
        <begin position="462"/>
        <end position="480"/>
    </location>
</feature>
<dbReference type="AlphaFoldDB" id="A0A365NKW6"/>
<comment type="subcellular location">
    <subcellularLocation>
        <location evidence="1">Membrane</location>
        <topology evidence="1">Multi-pass membrane protein</topology>
    </subcellularLocation>
</comment>
<evidence type="ECO:0000256" key="7">
    <source>
        <dbReference type="SAM" id="Phobius"/>
    </source>
</evidence>
<feature type="transmembrane region" description="Helical" evidence="7">
    <location>
        <begin position="407"/>
        <end position="428"/>
    </location>
</feature>
<evidence type="ECO:0000256" key="4">
    <source>
        <dbReference type="ARBA" id="ARBA00023136"/>
    </source>
</evidence>
<feature type="transmembrane region" description="Helical" evidence="7">
    <location>
        <begin position="492"/>
        <end position="518"/>
    </location>
</feature>
<sequence length="774" mass="86207">MFRTTRQLFFILAITITSSLAAMPLVSFVRDLRSCSDLEAPGVAFVLTPDHGDMNNGYLADVVAGAVRQSGLVEVWAERPTAPVLALFSKWLDEGDFGLPESFVLVIDKKNATDRASSFQQALEDIIKPPFNYKFYGIKVPQNIKDLVIYGDNIWNPDFRSTLDATLDARLIHGAYQCQPVYAPARGLAGSVFHRLNDPASPARKTAPFGCRWKSRGKGCPKYYASPLHYVSLERLGYGDESLALDFDTIAAALFMRMWSYVQRRQIANQVRLDHQNHIESIEYARPRLRKRSFSSRNNTGTSGEVSQQEPSESHFLVQSTCEDDPLNPLNWPRSSRAKNILVICFLVFTQCWAGSAISMGNSMASQEFGVGQIAENLSTAMFLFGVGTGALFAGPISETVGRNPTYLVATAFYLCFLLGSAMTPTFGGQVVCRYLVGLCASATLTINGASVNDQFRPVKRALVFPIVAWANVAASGWIVSNPRLGWRWTEWTTLMISGAAFVVALLFLPETYFPLILSWKAKELRRVTGDQRYTSQHEQKHSFWKQMRETLPLPATFFRSEPVIIVLGLYLVLLYILLFSFLSGFDYIFKETYKLEPGYQGSCFAAIATGATAFVLCGPGLYEWARQHTERVRGASIQPEFRLWPAIVTAPFLPIALFWLGWTNYSTVSIWSGLGACFLFGIVLTSIYVSSYEYITDSYGEHSAIALGSITMSRYLIAGGMVMAARPMYEGIGVHWTMTVLGCVAMLLTPAPILFWKYGPQLRRRSPYATTDV</sequence>
<dbReference type="PANTHER" id="PTHR23502:SF188">
    <property type="entry name" value="MAJOR FACILITATOR SUPERFAMILY (MFS) PROFILE DOMAIN-CONTAINING PROTEIN"/>
    <property type="match status" value="1"/>
</dbReference>
<accession>A0A365NKW6</accession>
<comment type="caution">
    <text evidence="9">The sequence shown here is derived from an EMBL/GenBank/DDBJ whole genome shotgun (WGS) entry which is preliminary data.</text>
</comment>
<keyword evidence="2 7" id="KW-0812">Transmembrane</keyword>
<evidence type="ECO:0000256" key="3">
    <source>
        <dbReference type="ARBA" id="ARBA00022989"/>
    </source>
</evidence>